<keyword evidence="8" id="KW-0234">DNA repair</keyword>
<dbReference type="PIRSF" id="PIRSF001435">
    <property type="entry name" value="Nth"/>
    <property type="match status" value="1"/>
</dbReference>
<dbReference type="EMBL" id="JACCBS010000001">
    <property type="protein sequence ID" value="NYE57174.1"/>
    <property type="molecule type" value="Genomic_DNA"/>
</dbReference>
<dbReference type="RefSeq" id="WP_028052440.1">
    <property type="nucleotide sequence ID" value="NZ_ATYG01000021.1"/>
</dbReference>
<keyword evidence="9 11" id="KW-0326">Glycosidase</keyword>
<evidence type="ECO:0000256" key="2">
    <source>
        <dbReference type="ARBA" id="ARBA00008343"/>
    </source>
</evidence>
<proteinExistence type="inferred from homology"/>
<evidence type="ECO:0000256" key="1">
    <source>
        <dbReference type="ARBA" id="ARBA00001966"/>
    </source>
</evidence>
<evidence type="ECO:0000256" key="3">
    <source>
        <dbReference type="ARBA" id="ARBA00022723"/>
    </source>
</evidence>
<evidence type="ECO:0000313" key="11">
    <source>
        <dbReference type="EMBL" id="NYE57174.1"/>
    </source>
</evidence>
<keyword evidence="6" id="KW-0408">Iron</keyword>
<dbReference type="PANTHER" id="PTHR42944:SF1">
    <property type="entry name" value="ADENINE DNA GLYCOSYLASE"/>
    <property type="match status" value="1"/>
</dbReference>
<dbReference type="Gene3D" id="1.10.340.30">
    <property type="entry name" value="Hypothetical protein, domain 2"/>
    <property type="match status" value="1"/>
</dbReference>
<evidence type="ECO:0000256" key="7">
    <source>
        <dbReference type="ARBA" id="ARBA00023014"/>
    </source>
</evidence>
<comment type="cofactor">
    <cofactor evidence="1">
        <name>[4Fe-4S] cluster</name>
        <dbReference type="ChEBI" id="CHEBI:49883"/>
    </cofactor>
</comment>
<keyword evidence="12" id="KW-1185">Reference proteome</keyword>
<dbReference type="InterPro" id="IPR023170">
    <property type="entry name" value="HhH_base_excis_C"/>
</dbReference>
<dbReference type="Proteomes" id="UP000604066">
    <property type="component" value="Unassembled WGS sequence"/>
</dbReference>
<comment type="caution">
    <text evidence="11">The sequence shown here is derived from an EMBL/GenBank/DDBJ whole genome shotgun (WGS) entry which is preliminary data.</text>
</comment>
<reference evidence="11 12" key="1">
    <citation type="submission" date="2020-07" db="EMBL/GenBank/DDBJ databases">
        <title>Genomic Encyclopedia of Type Strains, Phase III (KMG-III): the genomes of soil and plant-associated and newly described type strains.</title>
        <authorList>
            <person name="Whitman W."/>
        </authorList>
    </citation>
    <scope>NUCLEOTIDE SEQUENCE [LARGE SCALE GENOMIC DNA]</scope>
    <source>
        <strain evidence="11 12">DSM 11255</strain>
    </source>
</reference>
<dbReference type="InterPro" id="IPR011257">
    <property type="entry name" value="DNA_glycosylase"/>
</dbReference>
<evidence type="ECO:0000256" key="4">
    <source>
        <dbReference type="ARBA" id="ARBA00022763"/>
    </source>
</evidence>
<dbReference type="SUPFAM" id="SSF48150">
    <property type="entry name" value="DNA-glycosylase"/>
    <property type="match status" value="1"/>
</dbReference>
<dbReference type="PANTHER" id="PTHR42944">
    <property type="entry name" value="ADENINE DNA GLYCOSYLASE"/>
    <property type="match status" value="1"/>
</dbReference>
<feature type="domain" description="HhH-GPD" evidence="10">
    <location>
        <begin position="38"/>
        <end position="190"/>
    </location>
</feature>
<dbReference type="CDD" id="cd00056">
    <property type="entry name" value="ENDO3c"/>
    <property type="match status" value="1"/>
</dbReference>
<evidence type="ECO:0000256" key="9">
    <source>
        <dbReference type="ARBA" id="ARBA00023295"/>
    </source>
</evidence>
<dbReference type="InterPro" id="IPR003265">
    <property type="entry name" value="HhH-GPD_domain"/>
</dbReference>
<gene>
    <name evidence="11" type="ORF">HDG70_000880</name>
</gene>
<dbReference type="Gene3D" id="1.10.1670.10">
    <property type="entry name" value="Helix-hairpin-Helix base-excision DNA repair enzymes (C-terminal)"/>
    <property type="match status" value="1"/>
</dbReference>
<dbReference type="EC" id="3.2.2.-" evidence="11"/>
<dbReference type="InterPro" id="IPR003651">
    <property type="entry name" value="Endonuclease3_FeS-loop_motif"/>
</dbReference>
<evidence type="ECO:0000313" key="12">
    <source>
        <dbReference type="Proteomes" id="UP000604066"/>
    </source>
</evidence>
<name>A0ABX2R8C5_9THEO</name>
<dbReference type="PROSITE" id="PS00764">
    <property type="entry name" value="ENDONUCLEASE_III_1"/>
    <property type="match status" value="1"/>
</dbReference>
<dbReference type="SMART" id="SM00478">
    <property type="entry name" value="ENDO3c"/>
    <property type="match status" value="1"/>
</dbReference>
<dbReference type="InterPro" id="IPR044298">
    <property type="entry name" value="MIG/MutY"/>
</dbReference>
<comment type="similarity">
    <text evidence="2">Belongs to the Nth/MutY family.</text>
</comment>
<dbReference type="SMART" id="SM00525">
    <property type="entry name" value="FES"/>
    <property type="match status" value="1"/>
</dbReference>
<dbReference type="GO" id="GO:0016798">
    <property type="term" value="F:hydrolase activity, acting on glycosyl bonds"/>
    <property type="evidence" value="ECO:0007669"/>
    <property type="project" value="UniProtKB-KW"/>
</dbReference>
<evidence type="ECO:0000256" key="5">
    <source>
        <dbReference type="ARBA" id="ARBA00022801"/>
    </source>
</evidence>
<organism evidence="11 12">
    <name type="scientific">Carboxydothermus ferrireducens DSM 11255</name>
    <dbReference type="NCBI Taxonomy" id="1119529"/>
    <lineage>
        <taxon>Bacteria</taxon>
        <taxon>Bacillati</taxon>
        <taxon>Bacillota</taxon>
        <taxon>Clostridia</taxon>
        <taxon>Thermoanaerobacterales</taxon>
        <taxon>Thermoanaerobacteraceae</taxon>
        <taxon>Carboxydothermus</taxon>
    </lineage>
</organism>
<evidence type="ECO:0000256" key="8">
    <source>
        <dbReference type="ARBA" id="ARBA00023204"/>
    </source>
</evidence>
<sequence length="219" mass="25286">MKADFFTKNILEWSEKNLIWYPWREFKDPFQILISEILLRKTNSEKVSNIILKTLKKIPNVSALLAVSTDELENLLKPYGLSKTKALQLKKIVKILNEKFEGQIPSNKKDLMELPGVGDYISNAVLCFSFNMSVPIVDTNVIRLICRYFNFVSTKQRIRDDKKIWEFTASLLPEKNVKEFNYALLDFPKIVCKPKNPACDACVLASKCSYFNRKDGDCT</sequence>
<keyword evidence="3" id="KW-0479">Metal-binding</keyword>
<accession>A0ABX2R8C5</accession>
<keyword evidence="7" id="KW-0411">Iron-sulfur</keyword>
<evidence type="ECO:0000256" key="6">
    <source>
        <dbReference type="ARBA" id="ARBA00023004"/>
    </source>
</evidence>
<evidence type="ECO:0000259" key="10">
    <source>
        <dbReference type="SMART" id="SM00478"/>
    </source>
</evidence>
<dbReference type="InterPro" id="IPR004035">
    <property type="entry name" value="Endouclease-III_FeS-bd_BS"/>
</dbReference>
<keyword evidence="4" id="KW-0227">DNA damage</keyword>
<protein>
    <submittedName>
        <fullName evidence="11">A/G-specific adenine glycosylase</fullName>
        <ecNumber evidence="11">3.2.2.-</ecNumber>
    </submittedName>
</protein>
<keyword evidence="5 11" id="KW-0378">Hydrolase</keyword>
<dbReference type="Pfam" id="PF00730">
    <property type="entry name" value="HhH-GPD"/>
    <property type="match status" value="1"/>
</dbReference>